<evidence type="ECO:0000256" key="1">
    <source>
        <dbReference type="SAM" id="MobiDB-lite"/>
    </source>
</evidence>
<evidence type="ECO:0000313" key="2">
    <source>
        <dbReference type="EMBL" id="KAK8062806.1"/>
    </source>
</evidence>
<keyword evidence="3" id="KW-1185">Reference proteome</keyword>
<organism evidence="2 3">
    <name type="scientific">Apiospora hydei</name>
    <dbReference type="NCBI Taxonomy" id="1337664"/>
    <lineage>
        <taxon>Eukaryota</taxon>
        <taxon>Fungi</taxon>
        <taxon>Dikarya</taxon>
        <taxon>Ascomycota</taxon>
        <taxon>Pezizomycotina</taxon>
        <taxon>Sordariomycetes</taxon>
        <taxon>Xylariomycetidae</taxon>
        <taxon>Amphisphaeriales</taxon>
        <taxon>Apiosporaceae</taxon>
        <taxon>Apiospora</taxon>
    </lineage>
</organism>
<dbReference type="Proteomes" id="UP001433268">
    <property type="component" value="Unassembled WGS sequence"/>
</dbReference>
<name>A0ABR1UV51_9PEZI</name>
<dbReference type="RefSeq" id="XP_066661405.1">
    <property type="nucleotide sequence ID" value="XM_066819217.1"/>
</dbReference>
<sequence length="373" mass="39084">MAQYTGQQLFQRTSNETVIGEEEDASYVMAEDMVWLLDTSHNLSETTKKGSVSCFRCQNTALLEIIRIIQQQQQRSATHTSPIQNVLRFPVYSILAFPIETQGCGGQERLRVSSGPSAETPRAPLARCAICTTRTAAARKRRRGGCHCVGCGVGLVATAVHACIHPGREVLSEAGPSVVGGTLSFGEAAAADRIGTLRDHSDPEQGRLVVGPDLQGGFRVFPLEDAGSVYITDEAALVWLPQLVAQGRVVVGDGPVHGEQALLAGQDGASGAGVLDDGGAHLLIQFDLEELLGLSVDHLAVLKALAPTLVIRADESLGLGQSSRKIHGAAGVQDASRAGTATASQPELDPARLPAKSTVAAAMGASWGGMILQ</sequence>
<dbReference type="GeneID" id="92052277"/>
<feature type="region of interest" description="Disordered" evidence="1">
    <location>
        <begin position="330"/>
        <end position="352"/>
    </location>
</feature>
<accession>A0ABR1UV51</accession>
<proteinExistence type="predicted"/>
<gene>
    <name evidence="2" type="ORF">PG997_014903</name>
</gene>
<protein>
    <submittedName>
        <fullName evidence="2">Uncharacterized protein</fullName>
    </submittedName>
</protein>
<dbReference type="EMBL" id="JAQQWN010000010">
    <property type="protein sequence ID" value="KAK8062806.1"/>
    <property type="molecule type" value="Genomic_DNA"/>
</dbReference>
<comment type="caution">
    <text evidence="2">The sequence shown here is derived from an EMBL/GenBank/DDBJ whole genome shotgun (WGS) entry which is preliminary data.</text>
</comment>
<reference evidence="2 3" key="1">
    <citation type="submission" date="2023-01" db="EMBL/GenBank/DDBJ databases">
        <title>Analysis of 21 Apiospora genomes using comparative genomics revels a genus with tremendous synthesis potential of carbohydrate active enzymes and secondary metabolites.</title>
        <authorList>
            <person name="Sorensen T."/>
        </authorList>
    </citation>
    <scope>NUCLEOTIDE SEQUENCE [LARGE SCALE GENOMIC DNA]</scope>
    <source>
        <strain evidence="2 3">CBS 114990</strain>
    </source>
</reference>
<evidence type="ECO:0000313" key="3">
    <source>
        <dbReference type="Proteomes" id="UP001433268"/>
    </source>
</evidence>